<feature type="transmembrane region" description="Helical" evidence="6">
    <location>
        <begin position="480"/>
        <end position="504"/>
    </location>
</feature>
<keyword evidence="9" id="KW-1185">Reference proteome</keyword>
<accession>A0ABV8H046</accession>
<sequence length="526" mass="57146">MKQRSPWVIFIVLLSGIFVTLEASAFLTPALPYIAKHFALPTEFVGIVTVCYYITAIALAPLFGRLGDQIGRKKIVVAGMLIFSLSEFLASFSPTLTVFLIARVIQGFGYACIFPNVFAYISDIFTEEKRGRAIGVFMLFIYIATGTGGLISGFLIETFNWRAIFVTSGTIAFIGFLLVAIFVPSTTLQVTKTKLNYTGAVIFMLFIASVVSIPMSIGFFGLFSPFTLIQFVLIFVILASLLMYDRRSEAPTLDLSILKIRGIAISAILITGQNIIMLSILYTLMFYGANRADWTAVEIGLITTVNFSIAAIISPFIGRYLDKYRPVYVIIFALASSLVGVIIFYFVNMSSSLTYVLLVMVFIGICSGCINAALMKIVITEAPEGKKGVGTGLFTLFKDLGLPLGATFGSTLYGISQSKGFENNITVAAADNGINAKLSNDILTANTTGEISSTLSSALSSANITFEALVYQINDLSTEFAIQTIALVCFGLCLFILILSLTLLKKSPKLEQEQNTIILKEDVAKS</sequence>
<dbReference type="InterPro" id="IPR011701">
    <property type="entry name" value="MFS"/>
</dbReference>
<dbReference type="Gene3D" id="1.20.1250.20">
    <property type="entry name" value="MFS general substrate transporter like domains"/>
    <property type="match status" value="2"/>
</dbReference>
<dbReference type="PANTHER" id="PTHR42718:SF9">
    <property type="entry name" value="MAJOR FACILITATOR SUPERFAMILY MULTIDRUG TRANSPORTER MFSC"/>
    <property type="match status" value="1"/>
</dbReference>
<feature type="transmembrane region" description="Helical" evidence="6">
    <location>
        <begin position="299"/>
        <end position="320"/>
    </location>
</feature>
<proteinExistence type="predicted"/>
<comment type="caution">
    <text evidence="8">The sequence shown here is derived from an EMBL/GenBank/DDBJ whole genome shotgun (WGS) entry which is preliminary data.</text>
</comment>
<evidence type="ECO:0000259" key="7">
    <source>
        <dbReference type="PROSITE" id="PS50850"/>
    </source>
</evidence>
<feature type="transmembrane region" description="Helical" evidence="6">
    <location>
        <begin position="327"/>
        <end position="347"/>
    </location>
</feature>
<dbReference type="CDD" id="cd17325">
    <property type="entry name" value="MFS_MdtG_SLC18_like"/>
    <property type="match status" value="1"/>
</dbReference>
<evidence type="ECO:0000256" key="2">
    <source>
        <dbReference type="ARBA" id="ARBA00022448"/>
    </source>
</evidence>
<organism evidence="8 9">
    <name type="scientific">Oceanobacillus longus</name>
    <dbReference type="NCBI Taxonomy" id="930120"/>
    <lineage>
        <taxon>Bacteria</taxon>
        <taxon>Bacillati</taxon>
        <taxon>Bacillota</taxon>
        <taxon>Bacilli</taxon>
        <taxon>Bacillales</taxon>
        <taxon>Bacillaceae</taxon>
        <taxon>Oceanobacillus</taxon>
    </lineage>
</organism>
<feature type="transmembrane region" description="Helical" evidence="6">
    <location>
        <begin position="396"/>
        <end position="415"/>
    </location>
</feature>
<evidence type="ECO:0000256" key="5">
    <source>
        <dbReference type="ARBA" id="ARBA00023136"/>
    </source>
</evidence>
<evidence type="ECO:0000256" key="3">
    <source>
        <dbReference type="ARBA" id="ARBA00022692"/>
    </source>
</evidence>
<feature type="transmembrane region" description="Helical" evidence="6">
    <location>
        <begin position="195"/>
        <end position="213"/>
    </location>
</feature>
<dbReference type="EMBL" id="JBHSAO010000015">
    <property type="protein sequence ID" value="MFC4025459.1"/>
    <property type="molecule type" value="Genomic_DNA"/>
</dbReference>
<dbReference type="PANTHER" id="PTHR42718">
    <property type="entry name" value="MAJOR FACILITATOR SUPERFAMILY MULTIDRUG TRANSPORTER MFSC"/>
    <property type="match status" value="1"/>
</dbReference>
<dbReference type="RefSeq" id="WP_379497953.1">
    <property type="nucleotide sequence ID" value="NZ_JBHSAO010000015.1"/>
</dbReference>
<keyword evidence="5 6" id="KW-0472">Membrane</keyword>
<feature type="transmembrane region" description="Helical" evidence="6">
    <location>
        <begin position="44"/>
        <end position="63"/>
    </location>
</feature>
<feature type="transmembrane region" description="Helical" evidence="6">
    <location>
        <begin position="353"/>
        <end position="375"/>
    </location>
</feature>
<keyword evidence="2" id="KW-0813">Transport</keyword>
<evidence type="ECO:0000313" key="9">
    <source>
        <dbReference type="Proteomes" id="UP001595772"/>
    </source>
</evidence>
<feature type="transmembrane region" description="Helical" evidence="6">
    <location>
        <begin position="98"/>
        <end position="121"/>
    </location>
</feature>
<dbReference type="SUPFAM" id="SSF103473">
    <property type="entry name" value="MFS general substrate transporter"/>
    <property type="match status" value="1"/>
</dbReference>
<protein>
    <submittedName>
        <fullName evidence="8">MFS transporter</fullName>
    </submittedName>
</protein>
<name>A0ABV8H046_9BACI</name>
<evidence type="ECO:0000256" key="6">
    <source>
        <dbReference type="SAM" id="Phobius"/>
    </source>
</evidence>
<keyword evidence="4 6" id="KW-1133">Transmembrane helix</keyword>
<evidence type="ECO:0000256" key="1">
    <source>
        <dbReference type="ARBA" id="ARBA00004651"/>
    </source>
</evidence>
<dbReference type="Pfam" id="PF07690">
    <property type="entry name" value="MFS_1"/>
    <property type="match status" value="1"/>
</dbReference>
<dbReference type="PROSITE" id="PS50850">
    <property type="entry name" value="MFS"/>
    <property type="match status" value="1"/>
</dbReference>
<feature type="transmembrane region" description="Helical" evidence="6">
    <location>
        <begin position="263"/>
        <end position="287"/>
    </location>
</feature>
<comment type="subcellular location">
    <subcellularLocation>
        <location evidence="1">Cell membrane</location>
        <topology evidence="1">Multi-pass membrane protein</topology>
    </subcellularLocation>
</comment>
<feature type="transmembrane region" description="Helical" evidence="6">
    <location>
        <begin position="162"/>
        <end position="183"/>
    </location>
</feature>
<dbReference type="InterPro" id="IPR020846">
    <property type="entry name" value="MFS_dom"/>
</dbReference>
<keyword evidence="3 6" id="KW-0812">Transmembrane</keyword>
<reference evidence="9" key="1">
    <citation type="journal article" date="2019" name="Int. J. Syst. Evol. Microbiol.">
        <title>The Global Catalogue of Microorganisms (GCM) 10K type strain sequencing project: providing services to taxonomists for standard genome sequencing and annotation.</title>
        <authorList>
            <consortium name="The Broad Institute Genomics Platform"/>
            <consortium name="The Broad Institute Genome Sequencing Center for Infectious Disease"/>
            <person name="Wu L."/>
            <person name="Ma J."/>
        </authorList>
    </citation>
    <scope>NUCLEOTIDE SEQUENCE [LARGE SCALE GENOMIC DNA]</scope>
    <source>
        <strain evidence="9">IBRC-M 10703</strain>
    </source>
</reference>
<feature type="transmembrane region" description="Helical" evidence="6">
    <location>
        <begin position="133"/>
        <end position="156"/>
    </location>
</feature>
<feature type="transmembrane region" description="Helical" evidence="6">
    <location>
        <begin position="75"/>
        <end position="92"/>
    </location>
</feature>
<dbReference type="InterPro" id="IPR036259">
    <property type="entry name" value="MFS_trans_sf"/>
</dbReference>
<gene>
    <name evidence="8" type="ORF">ACFOUV_16850</name>
</gene>
<feature type="transmembrane region" description="Helical" evidence="6">
    <location>
        <begin position="7"/>
        <end position="32"/>
    </location>
</feature>
<evidence type="ECO:0000256" key="4">
    <source>
        <dbReference type="ARBA" id="ARBA00022989"/>
    </source>
</evidence>
<evidence type="ECO:0000313" key="8">
    <source>
        <dbReference type="EMBL" id="MFC4025459.1"/>
    </source>
</evidence>
<feature type="transmembrane region" description="Helical" evidence="6">
    <location>
        <begin position="219"/>
        <end position="242"/>
    </location>
</feature>
<feature type="domain" description="Major facilitator superfamily (MFS) profile" evidence="7">
    <location>
        <begin position="8"/>
        <end position="508"/>
    </location>
</feature>
<dbReference type="Proteomes" id="UP001595772">
    <property type="component" value="Unassembled WGS sequence"/>
</dbReference>